<evidence type="ECO:0000256" key="3">
    <source>
        <dbReference type="ARBA" id="ARBA00022801"/>
    </source>
</evidence>
<feature type="domain" description="Amidohydrolase-related" evidence="5">
    <location>
        <begin position="92"/>
        <end position="478"/>
    </location>
</feature>
<proteinExistence type="predicted"/>
<dbReference type="PANTHER" id="PTHR11271:SF6">
    <property type="entry name" value="GUANINE DEAMINASE"/>
    <property type="match status" value="1"/>
</dbReference>
<accession>A0A9P8PFZ1</accession>
<dbReference type="Proteomes" id="UP000769157">
    <property type="component" value="Unassembled WGS sequence"/>
</dbReference>
<keyword evidence="7" id="KW-1185">Reference proteome</keyword>
<keyword evidence="2" id="KW-0479">Metal-binding</keyword>
<organism evidence="6 7">
    <name type="scientific">Ogataea philodendri</name>
    <dbReference type="NCBI Taxonomy" id="1378263"/>
    <lineage>
        <taxon>Eukaryota</taxon>
        <taxon>Fungi</taxon>
        <taxon>Dikarya</taxon>
        <taxon>Ascomycota</taxon>
        <taxon>Saccharomycotina</taxon>
        <taxon>Pichiomycetes</taxon>
        <taxon>Pichiales</taxon>
        <taxon>Pichiaceae</taxon>
        <taxon>Ogataea</taxon>
    </lineage>
</organism>
<dbReference type="AlphaFoldDB" id="A0A9P8PFZ1"/>
<dbReference type="InterPro" id="IPR006680">
    <property type="entry name" value="Amidohydro-rel"/>
</dbReference>
<evidence type="ECO:0000256" key="2">
    <source>
        <dbReference type="ARBA" id="ARBA00022723"/>
    </source>
</evidence>
<dbReference type="GO" id="GO:0008892">
    <property type="term" value="F:guanine deaminase activity"/>
    <property type="evidence" value="ECO:0007669"/>
    <property type="project" value="TreeGrafter"/>
</dbReference>
<name>A0A9P8PFZ1_9ASCO</name>
<dbReference type="InterPro" id="IPR032466">
    <property type="entry name" value="Metal_Hydrolase"/>
</dbReference>
<dbReference type="GeneID" id="70232533"/>
<dbReference type="InterPro" id="IPR051607">
    <property type="entry name" value="Metallo-dep_hydrolases"/>
</dbReference>
<dbReference type="RefSeq" id="XP_046064641.1">
    <property type="nucleotide sequence ID" value="XM_046206873.1"/>
</dbReference>
<dbReference type="Pfam" id="PF01979">
    <property type="entry name" value="Amidohydro_1"/>
    <property type="match status" value="1"/>
</dbReference>
<comment type="cofactor">
    <cofactor evidence="1">
        <name>Zn(2+)</name>
        <dbReference type="ChEBI" id="CHEBI:29105"/>
    </cofactor>
</comment>
<reference evidence="6" key="2">
    <citation type="submission" date="2021-01" db="EMBL/GenBank/DDBJ databases">
        <authorList>
            <person name="Schikora-Tamarit M.A."/>
        </authorList>
    </citation>
    <scope>NUCLEOTIDE SEQUENCE</scope>
    <source>
        <strain evidence="6">CBS6075</strain>
    </source>
</reference>
<dbReference type="GO" id="GO:0008270">
    <property type="term" value="F:zinc ion binding"/>
    <property type="evidence" value="ECO:0007669"/>
    <property type="project" value="TreeGrafter"/>
</dbReference>
<evidence type="ECO:0000259" key="5">
    <source>
        <dbReference type="Pfam" id="PF01979"/>
    </source>
</evidence>
<dbReference type="InterPro" id="IPR011059">
    <property type="entry name" value="Metal-dep_hydrolase_composite"/>
</dbReference>
<dbReference type="SUPFAM" id="SSF51556">
    <property type="entry name" value="Metallo-dependent hydrolases"/>
    <property type="match status" value="1"/>
</dbReference>
<dbReference type="Gene3D" id="3.20.20.140">
    <property type="entry name" value="Metal-dependent hydrolases"/>
    <property type="match status" value="1"/>
</dbReference>
<dbReference type="GO" id="GO:0046098">
    <property type="term" value="P:guanine metabolic process"/>
    <property type="evidence" value="ECO:0007669"/>
    <property type="project" value="TreeGrafter"/>
</dbReference>
<gene>
    <name evidence="6" type="ORF">OGAPHI_000565</name>
</gene>
<keyword evidence="3" id="KW-0378">Hydrolase</keyword>
<dbReference type="GO" id="GO:0005829">
    <property type="term" value="C:cytosol"/>
    <property type="evidence" value="ECO:0007669"/>
    <property type="project" value="TreeGrafter"/>
</dbReference>
<dbReference type="Gene3D" id="2.30.40.10">
    <property type="entry name" value="Urease, subunit C, domain 1"/>
    <property type="match status" value="1"/>
</dbReference>
<evidence type="ECO:0000313" key="6">
    <source>
        <dbReference type="EMBL" id="KAH3671342.1"/>
    </source>
</evidence>
<comment type="caution">
    <text evidence="6">The sequence shown here is derived from an EMBL/GenBank/DDBJ whole genome shotgun (WGS) entry which is preliminary data.</text>
</comment>
<dbReference type="PANTHER" id="PTHR11271">
    <property type="entry name" value="GUANINE DEAMINASE"/>
    <property type="match status" value="1"/>
</dbReference>
<keyword evidence="4" id="KW-0862">Zinc</keyword>
<dbReference type="OrthoDB" id="194468at2759"/>
<protein>
    <recommendedName>
        <fullName evidence="5">Amidohydrolase-related domain-containing protein</fullName>
    </recommendedName>
</protein>
<evidence type="ECO:0000313" key="7">
    <source>
        <dbReference type="Proteomes" id="UP000769157"/>
    </source>
</evidence>
<sequence>MSFHLPKDISSRALCDLPFTVYHGTLVHTPELDVLETIPNARVGVDPTGTIVYIKKGRLDCSIKEEALKYDNELANIAVVDISSSGFSKFFIPGFIDTHIHAPQYPNCGVFGNSTLFSWLIKYTYPVEMALEDPHKAQSVYKKVVKKTLANGTTCCAYYATIHSQSTNILADCAYELGQRAFIGRSCMDCARKEYTDEGFEGGVKSTMKVIEHISKRDPGYDLIKPILSPRNANKCTREYMKWLAEQSEKLSIPIQAHLSETEDEVEGILQMFPECKTYAGIYDSQNLLNESTILGHCVFISDEELALINERKSSISHCPTSNSCLTSGEARVRWMLDHNSKVGLGTDVSGGFSPSILTTARHAVLVSRHVAMKTRSDHDKLSVNESLYLATLGGAKVIGEEEKLGSFAVGKKWECQLIDLDVEDSPIDLFDFLNPSISGIMQKDEEDLRKFQDLIDKWVFNGDDRNVRKVFVNGRCVIDKD</sequence>
<dbReference type="EMBL" id="JAEUBE010000070">
    <property type="protein sequence ID" value="KAH3671342.1"/>
    <property type="molecule type" value="Genomic_DNA"/>
</dbReference>
<reference evidence="6" key="1">
    <citation type="journal article" date="2021" name="Open Biol.">
        <title>Shared evolutionary footprints suggest mitochondrial oxidative damage underlies multiple complex I losses in fungi.</title>
        <authorList>
            <person name="Schikora-Tamarit M.A."/>
            <person name="Marcet-Houben M."/>
            <person name="Nosek J."/>
            <person name="Gabaldon T."/>
        </authorList>
    </citation>
    <scope>NUCLEOTIDE SEQUENCE</scope>
    <source>
        <strain evidence="6">CBS6075</strain>
    </source>
</reference>
<evidence type="ECO:0000256" key="4">
    <source>
        <dbReference type="ARBA" id="ARBA00022833"/>
    </source>
</evidence>
<evidence type="ECO:0000256" key="1">
    <source>
        <dbReference type="ARBA" id="ARBA00001947"/>
    </source>
</evidence>